<dbReference type="Proteomes" id="UP000202440">
    <property type="component" value="Chromosome"/>
</dbReference>
<dbReference type="InterPro" id="IPR016181">
    <property type="entry name" value="Acyl_CoA_acyltransferase"/>
</dbReference>
<evidence type="ECO:0000313" key="2">
    <source>
        <dbReference type="EMBL" id="ASP38521.1"/>
    </source>
</evidence>
<dbReference type="Gene3D" id="3.40.630.30">
    <property type="match status" value="1"/>
</dbReference>
<keyword evidence="2" id="KW-0808">Transferase</keyword>
<organism evidence="2 3">
    <name type="scientific">Bacterioplanes sanyensis</name>
    <dbReference type="NCBI Taxonomy" id="1249553"/>
    <lineage>
        <taxon>Bacteria</taxon>
        <taxon>Pseudomonadati</taxon>
        <taxon>Pseudomonadota</taxon>
        <taxon>Gammaproteobacteria</taxon>
        <taxon>Oceanospirillales</taxon>
        <taxon>Oceanospirillaceae</taxon>
        <taxon>Bacterioplanes</taxon>
    </lineage>
</organism>
<feature type="domain" description="N-acetyltransferase" evidence="1">
    <location>
        <begin position="3"/>
        <end position="158"/>
    </location>
</feature>
<reference evidence="2 3" key="1">
    <citation type="submission" date="2017-07" db="EMBL/GenBank/DDBJ databases">
        <title>Annotated genome sequence of Bacterioplanes sanyensis isolated from Red Sea.</title>
        <authorList>
            <person name="Rehman Z.U."/>
        </authorList>
    </citation>
    <scope>NUCLEOTIDE SEQUENCE [LARGE SCALE GENOMIC DNA]</scope>
    <source>
        <strain evidence="2 3">NV9</strain>
    </source>
</reference>
<dbReference type="Pfam" id="PF00583">
    <property type="entry name" value="Acetyltransf_1"/>
    <property type="match status" value="1"/>
</dbReference>
<accession>A0A222FJC1</accession>
<name>A0A222FJC1_9GAMM</name>
<dbReference type="RefSeq" id="WP_094059713.1">
    <property type="nucleotide sequence ID" value="NZ_CP022530.1"/>
</dbReference>
<keyword evidence="3" id="KW-1185">Reference proteome</keyword>
<proteinExistence type="predicted"/>
<protein>
    <submittedName>
        <fullName evidence="2">GNAT family N-acetyltransferase</fullName>
    </submittedName>
</protein>
<dbReference type="EMBL" id="CP022530">
    <property type="protein sequence ID" value="ASP38521.1"/>
    <property type="molecule type" value="Genomic_DNA"/>
</dbReference>
<dbReference type="KEGG" id="bsan:CHH28_07470"/>
<dbReference type="InterPro" id="IPR000182">
    <property type="entry name" value="GNAT_dom"/>
</dbReference>
<dbReference type="AlphaFoldDB" id="A0A222FJC1"/>
<dbReference type="GO" id="GO:0016747">
    <property type="term" value="F:acyltransferase activity, transferring groups other than amino-acyl groups"/>
    <property type="evidence" value="ECO:0007669"/>
    <property type="project" value="InterPro"/>
</dbReference>
<dbReference type="SUPFAM" id="SSF55729">
    <property type="entry name" value="Acyl-CoA N-acyltransferases (Nat)"/>
    <property type="match status" value="1"/>
</dbReference>
<evidence type="ECO:0000313" key="3">
    <source>
        <dbReference type="Proteomes" id="UP000202440"/>
    </source>
</evidence>
<sequence>MDLSYRPVNLAEDLERCLAFRRDTWQVSFGSLEGYCDDDTQRWFEHLTADYPNEFLHVFSHQHCIGQLEFRSGLTSEDGKSMGYINLFYLTPDMRGSGAGQAMHDEVTCRLRQAGCEIAMLRVIPGNGRAERFYHKNGWSARGEVDAKRGQLMIKKLIEP</sequence>
<dbReference type="CDD" id="cd04301">
    <property type="entry name" value="NAT_SF"/>
    <property type="match status" value="1"/>
</dbReference>
<dbReference type="OrthoDB" id="1821130at2"/>
<evidence type="ECO:0000259" key="1">
    <source>
        <dbReference type="PROSITE" id="PS51186"/>
    </source>
</evidence>
<gene>
    <name evidence="2" type="ORF">CHH28_07470</name>
</gene>
<dbReference type="PROSITE" id="PS51186">
    <property type="entry name" value="GNAT"/>
    <property type="match status" value="1"/>
</dbReference>